<dbReference type="AlphaFoldDB" id="A0A5C6QI14"/>
<organism evidence="2 3">
    <name type="scientific">Colwellia demingiae</name>
    <dbReference type="NCBI Taxonomy" id="89401"/>
    <lineage>
        <taxon>Bacteria</taxon>
        <taxon>Pseudomonadati</taxon>
        <taxon>Pseudomonadota</taxon>
        <taxon>Gammaproteobacteria</taxon>
        <taxon>Alteromonadales</taxon>
        <taxon>Colwelliaceae</taxon>
        <taxon>Colwellia</taxon>
    </lineage>
</organism>
<gene>
    <name evidence="2" type="ORF">ESZ36_08575</name>
</gene>
<dbReference type="EMBL" id="VOLT01000004">
    <property type="protein sequence ID" value="TWX68539.1"/>
    <property type="molecule type" value="Genomic_DNA"/>
</dbReference>
<dbReference type="Gene3D" id="1.25.40.10">
    <property type="entry name" value="Tetratricopeptide repeat domain"/>
    <property type="match status" value="1"/>
</dbReference>
<protein>
    <submittedName>
        <fullName evidence="2">CHAT domain-containing protein</fullName>
    </submittedName>
</protein>
<dbReference type="Proteomes" id="UP000321822">
    <property type="component" value="Unassembled WGS sequence"/>
</dbReference>
<evidence type="ECO:0000313" key="3">
    <source>
        <dbReference type="Proteomes" id="UP000321822"/>
    </source>
</evidence>
<sequence>MKDRKLIEYLDKKFVAETRRINPRYVEFNNKAIELTGKAKNAKQLAEAEKCFKKALQLTDKNLYMKASAHHELGVFYFTHFSRLPGGPKKNLRLAETFFNRAINSNERKKFRDSYASSLSQLAATYRRAAQEPLWHQSPKECLEIAEKLHKEALGLLSASLPNFIRLNQSAIIHFNLANVLFDVGRIVDACNAQFQAFEYYLAAINAAPDQIFVSKMRLKPVQIFPITFAKLKHFSNKPEHKKLCEYIMEISPSFGVSPHILLNTNPIADISNPLVEIRHLVNQASSKNSLESARVLMKKLSELMELRRSTSTDQEADRVGVLIQQVCSGLSRILSSNHEGLRAFSELENVSAMRFCESSNNHWFLPESKVVNALKETQGQVGSSYYGLNELALIFNGGKLDKIKKHLKESAISLKNQIEFNDFKAINLVFDDEKYARIIDDSSKSNKPIDFLNKVAELCLKDFIKIGSYIDQLDPIYYQQRLKTSFIKESDIEVALRSHPGLTLVKIDIEDYYNNVLILVAYIENNKVIVNSVLIELPDQLVNNIADIVTNGSKTIEQWPLDFIDWRKVLPKCCHKVGLLPSFFASHIPWVATGVSGSRLVDLVEEVNWLPSIMYLNMETKYFQSKGDDFNVMGGGTLFDDLADIEHQTNINLLNKNEIVNLINNANVFSYYGHCEHRYPDRPTLLLQDNAIKDVELRTAVRGANRIELWACQSGSNIPLHVLASNVNEAFGMDMRMLEWGAKTAIGTLWAVPEMVTAHIKKYYQTLLSNGISASVALLSSQRWWVNQGADEVINAIKVNGKIRYLNSIGYSGLNHEFADTIMGPVLSSKAELKSDELVELAATFKHPLSWAGIRFCGVSTVKSTFIEKDKIELNETEKIKLNQLINEMNLESGFIV</sequence>
<dbReference type="InterPro" id="IPR011990">
    <property type="entry name" value="TPR-like_helical_dom_sf"/>
</dbReference>
<dbReference type="OrthoDB" id="6394519at2"/>
<dbReference type="InterPro" id="IPR024983">
    <property type="entry name" value="CHAT_dom"/>
</dbReference>
<dbReference type="SUPFAM" id="SSF48452">
    <property type="entry name" value="TPR-like"/>
    <property type="match status" value="1"/>
</dbReference>
<evidence type="ECO:0000259" key="1">
    <source>
        <dbReference type="Pfam" id="PF12770"/>
    </source>
</evidence>
<comment type="caution">
    <text evidence="2">The sequence shown here is derived from an EMBL/GenBank/DDBJ whole genome shotgun (WGS) entry which is preliminary data.</text>
</comment>
<accession>A0A5C6QI14</accession>
<reference evidence="2 3" key="1">
    <citation type="submission" date="2019-07" db="EMBL/GenBank/DDBJ databases">
        <title>Genomes of sea-ice associated Colwellia species.</title>
        <authorList>
            <person name="Bowman J.P."/>
        </authorList>
    </citation>
    <scope>NUCLEOTIDE SEQUENCE [LARGE SCALE GENOMIC DNA]</scope>
    <source>
        <strain evidence="2 3">ACAM 459</strain>
    </source>
</reference>
<evidence type="ECO:0000313" key="2">
    <source>
        <dbReference type="EMBL" id="TWX68539.1"/>
    </source>
</evidence>
<proteinExistence type="predicted"/>
<dbReference type="RefSeq" id="WP_146786369.1">
    <property type="nucleotide sequence ID" value="NZ_VOLT01000004.1"/>
</dbReference>
<dbReference type="Pfam" id="PF12770">
    <property type="entry name" value="CHAT"/>
    <property type="match status" value="1"/>
</dbReference>
<keyword evidence="3" id="KW-1185">Reference proteome</keyword>
<name>A0A5C6QI14_9GAMM</name>
<feature type="domain" description="CHAT" evidence="1">
    <location>
        <begin position="680"/>
        <end position="855"/>
    </location>
</feature>